<comment type="similarity">
    <text evidence="2">Belongs to the EMP24/GP25L family.</text>
</comment>
<evidence type="ECO:0000256" key="7">
    <source>
        <dbReference type="SAM" id="Phobius"/>
    </source>
</evidence>
<feature type="signal peptide" evidence="8">
    <location>
        <begin position="1"/>
        <end position="24"/>
    </location>
</feature>
<dbReference type="eggNOG" id="ENOG502QTY5">
    <property type="taxonomic scope" value="Eukaryota"/>
</dbReference>
<evidence type="ECO:0000256" key="5">
    <source>
        <dbReference type="ARBA" id="ARBA00022989"/>
    </source>
</evidence>
<dbReference type="InterPro" id="IPR015720">
    <property type="entry name" value="Emp24-like"/>
</dbReference>
<protein>
    <recommendedName>
        <fullName evidence="9">GOLD domain-containing protein</fullName>
    </recommendedName>
</protein>
<dbReference type="SMART" id="SM01190">
    <property type="entry name" value="EMP24_GP25L"/>
    <property type="match status" value="1"/>
</dbReference>
<keyword evidence="3 7" id="KW-0812">Transmembrane</keyword>
<reference evidence="10" key="1">
    <citation type="submission" date="2013-12" db="EMBL/GenBank/DDBJ databases">
        <title>The Genome Sequence of Aphanomyces invadans NJM9701.</title>
        <authorList>
            <consortium name="The Broad Institute Genomics Platform"/>
            <person name="Russ C."/>
            <person name="Tyler B."/>
            <person name="van West P."/>
            <person name="Dieguez-Uribeondo J."/>
            <person name="Young S.K."/>
            <person name="Zeng Q."/>
            <person name="Gargeya S."/>
            <person name="Fitzgerald M."/>
            <person name="Abouelleil A."/>
            <person name="Alvarado L."/>
            <person name="Chapman S.B."/>
            <person name="Gainer-Dewar J."/>
            <person name="Goldberg J."/>
            <person name="Griggs A."/>
            <person name="Gujja S."/>
            <person name="Hansen M."/>
            <person name="Howarth C."/>
            <person name="Imamovic A."/>
            <person name="Ireland A."/>
            <person name="Larimer J."/>
            <person name="McCowan C."/>
            <person name="Murphy C."/>
            <person name="Pearson M."/>
            <person name="Poon T.W."/>
            <person name="Priest M."/>
            <person name="Roberts A."/>
            <person name="Saif S."/>
            <person name="Shea T."/>
            <person name="Sykes S."/>
            <person name="Wortman J."/>
            <person name="Nusbaum C."/>
            <person name="Birren B."/>
        </authorList>
    </citation>
    <scope>NUCLEOTIDE SEQUENCE [LARGE SCALE GENOMIC DNA]</scope>
    <source>
        <strain evidence="10">NJM9701</strain>
    </source>
</reference>
<dbReference type="VEuPathDB" id="FungiDB:H310_13910"/>
<comment type="subcellular location">
    <subcellularLocation>
        <location evidence="1">Membrane</location>
        <topology evidence="1">Single-pass type I membrane protein</topology>
    </subcellularLocation>
</comment>
<feature type="domain" description="GOLD" evidence="9">
    <location>
        <begin position="37"/>
        <end position="124"/>
    </location>
</feature>
<evidence type="ECO:0000256" key="2">
    <source>
        <dbReference type="ARBA" id="ARBA00007104"/>
    </source>
</evidence>
<dbReference type="OrthoDB" id="72527at2759"/>
<gene>
    <name evidence="10" type="ORF">H310_13910</name>
</gene>
<dbReference type="RefSeq" id="XP_008879788.1">
    <property type="nucleotide sequence ID" value="XM_008881566.1"/>
</dbReference>
<dbReference type="EMBL" id="KI914009">
    <property type="protein sequence ID" value="ETV91519.1"/>
    <property type="molecule type" value="Genomic_DNA"/>
</dbReference>
<dbReference type="AlphaFoldDB" id="A0A024TBZ9"/>
<evidence type="ECO:0000256" key="4">
    <source>
        <dbReference type="ARBA" id="ARBA00022729"/>
    </source>
</evidence>
<dbReference type="PANTHER" id="PTHR22811">
    <property type="entry name" value="TRANSMEMBRANE EMP24 DOMAIN-CONTAINING PROTEIN"/>
    <property type="match status" value="1"/>
</dbReference>
<dbReference type="STRING" id="157072.A0A024TBZ9"/>
<sequence length="396" mass="42659">MVAALLLPWVGVLALVSCFSSVGAGSSFAFDLDGNQEECFREDIVPRSLHSDLFVHFELLEPRRPTDALNVKVVSPSGVTITTWTHATANHTSLNVRESGLYSLCFTSAPGSKAQQRVLYVVDVVTYGTRSLTRDPTVIATLIQQFPDKPNPSTLMLATERGVPVSMGVVEYSFAGISVHALHENTRVIASFSVDFASKPGIEVTLAAIPGNRVVHPPTWTSMTTHIDSFYDRVITNHGVLASTGGSLFFDITDTVRAATAARETLSKEAEVDNASPSTVAFTIQVAEDGEVRLAGGAHAGSDASVPASFVMQHRRPTLSLEDLGLPVLQLIGRFRYAVWDLKGELVSIVQNERRSRDAAESVLDRLVIGTILTNAFLLGIAVLQVVYVRGLLGRG</sequence>
<dbReference type="Pfam" id="PF01105">
    <property type="entry name" value="EMP24_GP25L"/>
    <property type="match status" value="1"/>
</dbReference>
<dbReference type="PROSITE" id="PS50866">
    <property type="entry name" value="GOLD"/>
    <property type="match status" value="1"/>
</dbReference>
<keyword evidence="6 7" id="KW-0472">Membrane</keyword>
<evidence type="ECO:0000256" key="1">
    <source>
        <dbReference type="ARBA" id="ARBA00004479"/>
    </source>
</evidence>
<name>A0A024TBZ9_9STRA</name>
<accession>A0A024TBZ9</accession>
<dbReference type="GeneID" id="20090960"/>
<feature type="transmembrane region" description="Helical" evidence="7">
    <location>
        <begin position="367"/>
        <end position="389"/>
    </location>
</feature>
<dbReference type="GO" id="GO:0016020">
    <property type="term" value="C:membrane"/>
    <property type="evidence" value="ECO:0007669"/>
    <property type="project" value="UniProtKB-SubCell"/>
</dbReference>
<organism evidence="10">
    <name type="scientific">Aphanomyces invadans</name>
    <dbReference type="NCBI Taxonomy" id="157072"/>
    <lineage>
        <taxon>Eukaryota</taxon>
        <taxon>Sar</taxon>
        <taxon>Stramenopiles</taxon>
        <taxon>Oomycota</taxon>
        <taxon>Saprolegniomycetes</taxon>
        <taxon>Saprolegniales</taxon>
        <taxon>Verrucalvaceae</taxon>
        <taxon>Aphanomyces</taxon>
    </lineage>
</organism>
<feature type="chain" id="PRO_5001534623" description="GOLD domain-containing protein" evidence="8">
    <location>
        <begin position="25"/>
        <end position="396"/>
    </location>
</feature>
<keyword evidence="5 7" id="KW-1133">Transmembrane helix</keyword>
<evidence type="ECO:0000256" key="6">
    <source>
        <dbReference type="ARBA" id="ARBA00023136"/>
    </source>
</evidence>
<evidence type="ECO:0000259" key="9">
    <source>
        <dbReference type="PROSITE" id="PS50866"/>
    </source>
</evidence>
<proteinExistence type="inferred from homology"/>
<evidence type="ECO:0000313" key="10">
    <source>
        <dbReference type="EMBL" id="ETV91519.1"/>
    </source>
</evidence>
<evidence type="ECO:0000256" key="3">
    <source>
        <dbReference type="ARBA" id="ARBA00022692"/>
    </source>
</evidence>
<dbReference type="InterPro" id="IPR009038">
    <property type="entry name" value="GOLD_dom"/>
</dbReference>
<evidence type="ECO:0000256" key="8">
    <source>
        <dbReference type="SAM" id="SignalP"/>
    </source>
</evidence>
<keyword evidence="4 8" id="KW-0732">Signal</keyword>